<keyword evidence="6 10" id="KW-0804">Transcription</keyword>
<evidence type="ECO:0000256" key="6">
    <source>
        <dbReference type="ARBA" id="ARBA00023163"/>
    </source>
</evidence>
<evidence type="ECO:0000256" key="3">
    <source>
        <dbReference type="ARBA" id="ARBA00011726"/>
    </source>
</evidence>
<comment type="function">
    <text evidence="9">Aux/IAA proteins are short-lived transcriptional factors that function as repressors of early auxin response genes at low auxin concentrations. Repression is thought to result from the interaction with auxin response factors (ARFs), proteins that bind to the auxin-responsive promoter element (AuxRE). Formation of heterodimers with ARF proteins may alter their ability to modulate early auxin response genes expression.</text>
</comment>
<keyword evidence="4 10" id="KW-0678">Repressor</keyword>
<evidence type="ECO:0000256" key="2">
    <source>
        <dbReference type="ARBA" id="ARBA00006728"/>
    </source>
</evidence>
<organism evidence="13 14">
    <name type="scientific">Carpinus fangiana</name>
    <dbReference type="NCBI Taxonomy" id="176857"/>
    <lineage>
        <taxon>Eukaryota</taxon>
        <taxon>Viridiplantae</taxon>
        <taxon>Streptophyta</taxon>
        <taxon>Embryophyta</taxon>
        <taxon>Tracheophyta</taxon>
        <taxon>Spermatophyta</taxon>
        <taxon>Magnoliopsida</taxon>
        <taxon>eudicotyledons</taxon>
        <taxon>Gunneridae</taxon>
        <taxon>Pentapetalae</taxon>
        <taxon>rosids</taxon>
        <taxon>fabids</taxon>
        <taxon>Fagales</taxon>
        <taxon>Betulaceae</taxon>
        <taxon>Carpinus</taxon>
    </lineage>
</organism>
<gene>
    <name evidence="13" type="ORF">FH972_011465</name>
</gene>
<proteinExistence type="inferred from homology"/>
<feature type="compositionally biased region" description="Basic and acidic residues" evidence="11">
    <location>
        <begin position="43"/>
        <end position="62"/>
    </location>
</feature>
<dbReference type="AlphaFoldDB" id="A0A660KRI2"/>
<sequence length="242" mass="27904">MESNKVAEENDLHLKATELRLGLPGRDDSEEEALFGARNNKRPFPDAREEYCGSKGSSDHETSAPAKAAIVGWPPIRSYRKNNLQQKKAEDEAEAAGIYVKVSMDGAPYLRKIDLKTYKGYPELLKALENLFKFTIGEYSEREGYKGSEYAPTYEDKDGDWMLYVHVILQKAENHERSRNKRFGIMWCMRNPQDQQDKQRFSLSLIKSRTLSLDSRRFEFEFSSGHVLESLAHGWEAVDRRN</sequence>
<evidence type="ECO:0000256" key="8">
    <source>
        <dbReference type="ARBA" id="ARBA00023294"/>
    </source>
</evidence>
<dbReference type="Proteomes" id="UP000327013">
    <property type="component" value="Chromosome 4"/>
</dbReference>
<dbReference type="GO" id="GO:0005634">
    <property type="term" value="C:nucleus"/>
    <property type="evidence" value="ECO:0007669"/>
    <property type="project" value="UniProtKB-SubCell"/>
</dbReference>
<accession>A0A660KRI2</accession>
<evidence type="ECO:0000256" key="1">
    <source>
        <dbReference type="ARBA" id="ARBA00004123"/>
    </source>
</evidence>
<feature type="domain" description="PB1" evidence="12">
    <location>
        <begin position="97"/>
        <end position="191"/>
    </location>
</feature>
<evidence type="ECO:0000256" key="4">
    <source>
        <dbReference type="ARBA" id="ARBA00022491"/>
    </source>
</evidence>
<dbReference type="Pfam" id="PF02309">
    <property type="entry name" value="AUX_IAA"/>
    <property type="match status" value="1"/>
</dbReference>
<feature type="region of interest" description="Disordered" evidence="11">
    <location>
        <begin position="22"/>
        <end position="66"/>
    </location>
</feature>
<dbReference type="PANTHER" id="PTHR31734">
    <property type="entry name" value="AUXIN-RESPONSIVE PROTEIN IAA17"/>
    <property type="match status" value="1"/>
</dbReference>
<dbReference type="InterPro" id="IPR033389">
    <property type="entry name" value="AUX/IAA_dom"/>
</dbReference>
<dbReference type="PROSITE" id="PS51745">
    <property type="entry name" value="PB1"/>
    <property type="match status" value="1"/>
</dbReference>
<evidence type="ECO:0000256" key="7">
    <source>
        <dbReference type="ARBA" id="ARBA00023242"/>
    </source>
</evidence>
<evidence type="ECO:0000256" key="11">
    <source>
        <dbReference type="SAM" id="MobiDB-lite"/>
    </source>
</evidence>
<dbReference type="GO" id="GO:0006355">
    <property type="term" value="P:regulation of DNA-templated transcription"/>
    <property type="evidence" value="ECO:0007669"/>
    <property type="project" value="InterPro"/>
</dbReference>
<keyword evidence="5 10" id="KW-0805">Transcription regulation</keyword>
<evidence type="ECO:0000256" key="10">
    <source>
        <dbReference type="RuleBase" id="RU004549"/>
    </source>
</evidence>
<keyword evidence="8 10" id="KW-0927">Auxin signaling pathway</keyword>
<dbReference type="OrthoDB" id="1926344at2759"/>
<evidence type="ECO:0000256" key="5">
    <source>
        <dbReference type="ARBA" id="ARBA00023015"/>
    </source>
</evidence>
<keyword evidence="7 10" id="KW-0539">Nucleus</keyword>
<comment type="subunit">
    <text evidence="3 10">Homodimers and heterodimers.</text>
</comment>
<evidence type="ECO:0000313" key="14">
    <source>
        <dbReference type="Proteomes" id="UP000327013"/>
    </source>
</evidence>
<comment type="similarity">
    <text evidence="2 10">Belongs to the Aux/IAA family.</text>
</comment>
<evidence type="ECO:0000256" key="9">
    <source>
        <dbReference type="ARBA" id="ARBA00025283"/>
    </source>
</evidence>
<dbReference type="GO" id="GO:0009734">
    <property type="term" value="P:auxin-activated signaling pathway"/>
    <property type="evidence" value="ECO:0007669"/>
    <property type="project" value="UniProtKB-UniRule"/>
</dbReference>
<protein>
    <recommendedName>
        <fullName evidence="10">Auxin-responsive protein</fullName>
    </recommendedName>
</protein>
<comment type="subcellular location">
    <subcellularLocation>
        <location evidence="1 10">Nucleus</location>
    </subcellularLocation>
</comment>
<dbReference type="InterPro" id="IPR003311">
    <property type="entry name" value="AUX_IAA"/>
</dbReference>
<reference evidence="13 14" key="1">
    <citation type="submission" date="2019-06" db="EMBL/GenBank/DDBJ databases">
        <title>A chromosomal-level reference genome of Carpinus fangiana (Coryloideae, Betulaceae).</title>
        <authorList>
            <person name="Yang X."/>
            <person name="Wang Z."/>
            <person name="Zhang L."/>
            <person name="Hao G."/>
            <person name="Liu J."/>
            <person name="Yang Y."/>
        </authorList>
    </citation>
    <scope>NUCLEOTIDE SEQUENCE [LARGE SCALE GENOMIC DNA]</scope>
    <source>
        <strain evidence="13">Cfa_2016G</strain>
        <tissue evidence="13">Leaf</tissue>
    </source>
</reference>
<evidence type="ECO:0000259" key="12">
    <source>
        <dbReference type="PROSITE" id="PS51745"/>
    </source>
</evidence>
<keyword evidence="14" id="KW-1185">Reference proteome</keyword>
<dbReference type="SUPFAM" id="SSF54277">
    <property type="entry name" value="CAD &amp; PB1 domains"/>
    <property type="match status" value="1"/>
</dbReference>
<evidence type="ECO:0000313" key="13">
    <source>
        <dbReference type="EMBL" id="KAE8039012.1"/>
    </source>
</evidence>
<dbReference type="Gene3D" id="3.10.20.90">
    <property type="entry name" value="Phosphatidylinositol 3-kinase Catalytic Subunit, Chain A, domain 1"/>
    <property type="match status" value="1"/>
</dbReference>
<dbReference type="EMBL" id="CM017324">
    <property type="protein sequence ID" value="KAE8039012.1"/>
    <property type="molecule type" value="Genomic_DNA"/>
</dbReference>
<dbReference type="PANTHER" id="PTHR31734:SF227">
    <property type="entry name" value="AUXIN-RESPONSIVE PROTEIN IAA4"/>
    <property type="match status" value="1"/>
</dbReference>
<name>A0A660KRI2_9ROSI</name>
<dbReference type="InterPro" id="IPR053793">
    <property type="entry name" value="PB1-like"/>
</dbReference>